<dbReference type="AlphaFoldDB" id="A0A1Q4I2T3"/>
<feature type="compositionally biased region" description="Gly residues" evidence="1">
    <location>
        <begin position="15"/>
        <end position="27"/>
    </location>
</feature>
<accession>A0A1Q4I2T3</accession>
<dbReference type="Proteomes" id="UP000186438">
    <property type="component" value="Unassembled WGS sequence"/>
</dbReference>
<name>A0A1Q4I2T3_9MYCO</name>
<reference evidence="2 3" key="1">
    <citation type="submission" date="2016-11" db="EMBL/GenBank/DDBJ databases">
        <title>Genome sequences of unsequenced Mycobacteria.</title>
        <authorList>
            <person name="Greninger A.L."/>
            <person name="Fang F."/>
            <person name="Jerome K.R."/>
        </authorList>
    </citation>
    <scope>NUCLEOTIDE SEQUENCE [LARGE SCALE GENOMIC DNA]</scope>
    <source>
        <strain evidence="2 3">M11</strain>
    </source>
</reference>
<sequence>MIGGKARRIADDRYGSGGAGGADGAGGAERVDGGASVVSGVGVVVGAWVSVPAGAAVIAVPGWWPSHAAAAIEAPATARSALRWIVRFFIRISCSMVRSV</sequence>
<proteinExistence type="predicted"/>
<comment type="caution">
    <text evidence="2">The sequence shown here is derived from an EMBL/GenBank/DDBJ whole genome shotgun (WGS) entry which is preliminary data.</text>
</comment>
<gene>
    <name evidence="2" type="ORF">BRW65_01840</name>
</gene>
<evidence type="ECO:0000313" key="3">
    <source>
        <dbReference type="Proteomes" id="UP000186438"/>
    </source>
</evidence>
<keyword evidence="3" id="KW-1185">Reference proteome</keyword>
<evidence type="ECO:0000313" key="2">
    <source>
        <dbReference type="EMBL" id="OJZ76190.1"/>
    </source>
</evidence>
<dbReference type="EMBL" id="MPNT01000001">
    <property type="protein sequence ID" value="OJZ76190.1"/>
    <property type="molecule type" value="Genomic_DNA"/>
</dbReference>
<evidence type="ECO:0000256" key="1">
    <source>
        <dbReference type="SAM" id="MobiDB-lite"/>
    </source>
</evidence>
<feature type="region of interest" description="Disordered" evidence="1">
    <location>
        <begin position="1"/>
        <end position="28"/>
    </location>
</feature>
<protein>
    <submittedName>
        <fullName evidence="2">Uncharacterized protein</fullName>
    </submittedName>
</protein>
<organism evidence="2 3">
    <name type="scientific">Mycobacterium paraffinicum</name>
    <dbReference type="NCBI Taxonomy" id="53378"/>
    <lineage>
        <taxon>Bacteria</taxon>
        <taxon>Bacillati</taxon>
        <taxon>Actinomycetota</taxon>
        <taxon>Actinomycetes</taxon>
        <taxon>Mycobacteriales</taxon>
        <taxon>Mycobacteriaceae</taxon>
        <taxon>Mycobacterium</taxon>
    </lineage>
</organism>